<keyword evidence="1" id="KW-0802">TPR repeat</keyword>
<evidence type="ECO:0000259" key="2">
    <source>
        <dbReference type="Pfam" id="PF00685"/>
    </source>
</evidence>
<dbReference type="Proteomes" id="UP001500027">
    <property type="component" value="Unassembled WGS sequence"/>
</dbReference>
<accession>A0ABP8EEP6</accession>
<dbReference type="EMBL" id="BAABAV010000004">
    <property type="protein sequence ID" value="GAA4270670.1"/>
    <property type="molecule type" value="Genomic_DNA"/>
</dbReference>
<sequence>MSKKTSNKILLIGWDAADWQIIYPLLAKGEMPALQSLIKKGVYGNMNTMNPPFSPMLWSSVATGKTPDKHGVLGFIELMPNLKGIRPVTAHSRKSKAIWNILHHEGYKSNVVGWWPSFPAEPINGCMVTDKFQKTKKTKEGLAAITKGVLHPEELKNEMKDLRLFPEEITEAHILPFMPKASSIDQENDRGLISFSKMISENVSLHSASTNLLRKTEWDFMAIYYDLIDHFCHAYMKFHPPKLKRVPQNLFDIYKDNVVGAYRFQDMMLGRTLELIDDDTTVIVMSDHGYESRHKRILKMPKYPAAPSLEHRQFGIFVAAGPNIKKNEKIFGLNLVDIAPTILHMYNLPVGKDMDGRVALDIFENPQKPKYINSWEEVKGDFGQHNNNNNEGIDQFTDQETMQQLVDLGYIERPDEKIETAILKTKCDLKHNLARVYIGKKEFNKAKEILLELIEAKPPVDTVPFYMDLLTVNLKLKLFNEADLTLIKLKSLDKKFEISTHIAESRILLANGKDKKALNVLLKASKKQPSSLLWYEIGNIYMNIDNLERAKSAFFNALSIEQDIPRVHQALAETLLRLDDLEEAVDHALISIELNKFFYAAHYTLGRVLEKLGDLENAKAAFETASRLAPETYHRSEKAIENISSKTEDLQEGKNKYHENQIVIVSGLPRSGTSLMMQMLNQGGMDTLTDNKRQSDISNPKGYYEFKPVMAIHKDNTWLKEAQNKSVKVVAPLLKFLDPKYRYKVIFMNRDLTEIIKSQQKMIGRDTENLPITLFEAFKKQLKNVETWNDKEPGVEILYVDYKEVLDNSEAIIAKVKNFVGVELNSAEMLKPIDKSLYRNKV</sequence>
<dbReference type="SUPFAM" id="SSF52540">
    <property type="entry name" value="P-loop containing nucleoside triphosphate hydrolases"/>
    <property type="match status" value="1"/>
</dbReference>
<comment type="caution">
    <text evidence="3">The sequence shown here is derived from an EMBL/GenBank/DDBJ whole genome shotgun (WGS) entry which is preliminary data.</text>
</comment>
<evidence type="ECO:0000313" key="3">
    <source>
        <dbReference type="EMBL" id="GAA4270670.1"/>
    </source>
</evidence>
<name>A0ABP8EEP6_9FLAO</name>
<dbReference type="InterPro" id="IPR017850">
    <property type="entry name" value="Alkaline_phosphatase_core_sf"/>
</dbReference>
<dbReference type="InterPro" id="IPR011990">
    <property type="entry name" value="TPR-like_helical_dom_sf"/>
</dbReference>
<feature type="repeat" description="TPR" evidence="1">
    <location>
        <begin position="531"/>
        <end position="564"/>
    </location>
</feature>
<evidence type="ECO:0000256" key="1">
    <source>
        <dbReference type="PROSITE-ProRule" id="PRU00339"/>
    </source>
</evidence>
<feature type="domain" description="Sulfotransferase" evidence="2">
    <location>
        <begin position="663"/>
        <end position="838"/>
    </location>
</feature>
<dbReference type="PANTHER" id="PTHR10151">
    <property type="entry name" value="ECTONUCLEOTIDE PYROPHOSPHATASE/PHOSPHODIESTERASE"/>
    <property type="match status" value="1"/>
</dbReference>
<dbReference type="Pfam" id="PF01663">
    <property type="entry name" value="Phosphodiest"/>
    <property type="match status" value="1"/>
</dbReference>
<dbReference type="Pfam" id="PF00685">
    <property type="entry name" value="Sulfotransfer_1"/>
    <property type="match status" value="1"/>
</dbReference>
<feature type="repeat" description="TPR" evidence="1">
    <location>
        <begin position="599"/>
        <end position="632"/>
    </location>
</feature>
<dbReference type="PANTHER" id="PTHR10151:SF120">
    <property type="entry name" value="BIS(5'-ADENOSYL)-TRIPHOSPHATASE"/>
    <property type="match status" value="1"/>
</dbReference>
<dbReference type="Gene3D" id="3.40.50.300">
    <property type="entry name" value="P-loop containing nucleotide triphosphate hydrolases"/>
    <property type="match status" value="1"/>
</dbReference>
<dbReference type="PROSITE" id="PS50005">
    <property type="entry name" value="TPR"/>
    <property type="match status" value="2"/>
</dbReference>
<dbReference type="InterPro" id="IPR019734">
    <property type="entry name" value="TPR_rpt"/>
</dbReference>
<dbReference type="Gene3D" id="3.40.720.10">
    <property type="entry name" value="Alkaline Phosphatase, subunit A"/>
    <property type="match status" value="1"/>
</dbReference>
<dbReference type="InterPro" id="IPR027417">
    <property type="entry name" value="P-loop_NTPase"/>
</dbReference>
<organism evidence="3 4">
    <name type="scientific">Hyunsoonleella aestuarii</name>
    <dbReference type="NCBI Taxonomy" id="912802"/>
    <lineage>
        <taxon>Bacteria</taxon>
        <taxon>Pseudomonadati</taxon>
        <taxon>Bacteroidota</taxon>
        <taxon>Flavobacteriia</taxon>
        <taxon>Flavobacteriales</taxon>
        <taxon>Flavobacteriaceae</taxon>
    </lineage>
</organism>
<dbReference type="SUPFAM" id="SSF53649">
    <property type="entry name" value="Alkaline phosphatase-like"/>
    <property type="match status" value="1"/>
</dbReference>
<dbReference type="InterPro" id="IPR000863">
    <property type="entry name" value="Sulfotransferase_dom"/>
</dbReference>
<dbReference type="SMART" id="SM00028">
    <property type="entry name" value="TPR"/>
    <property type="match status" value="4"/>
</dbReference>
<gene>
    <name evidence="3" type="ORF">GCM10022257_27710</name>
</gene>
<evidence type="ECO:0000313" key="4">
    <source>
        <dbReference type="Proteomes" id="UP001500027"/>
    </source>
</evidence>
<proteinExistence type="predicted"/>
<dbReference type="InterPro" id="IPR002591">
    <property type="entry name" value="Phosphodiest/P_Trfase"/>
</dbReference>
<protein>
    <recommendedName>
        <fullName evidence="2">Sulfotransferase domain-containing protein</fullName>
    </recommendedName>
</protein>
<dbReference type="RefSeq" id="WP_139003051.1">
    <property type="nucleotide sequence ID" value="NZ_BAABAV010000004.1"/>
</dbReference>
<dbReference type="Gene3D" id="1.25.40.10">
    <property type="entry name" value="Tetratricopeptide repeat domain"/>
    <property type="match status" value="1"/>
</dbReference>
<keyword evidence="4" id="KW-1185">Reference proteome</keyword>
<dbReference type="SUPFAM" id="SSF48452">
    <property type="entry name" value="TPR-like"/>
    <property type="match status" value="2"/>
</dbReference>
<dbReference type="Pfam" id="PF13181">
    <property type="entry name" value="TPR_8"/>
    <property type="match status" value="3"/>
</dbReference>
<reference evidence="4" key="1">
    <citation type="journal article" date="2019" name="Int. J. Syst. Evol. Microbiol.">
        <title>The Global Catalogue of Microorganisms (GCM) 10K type strain sequencing project: providing services to taxonomists for standard genome sequencing and annotation.</title>
        <authorList>
            <consortium name="The Broad Institute Genomics Platform"/>
            <consortium name="The Broad Institute Genome Sequencing Center for Infectious Disease"/>
            <person name="Wu L."/>
            <person name="Ma J."/>
        </authorList>
    </citation>
    <scope>NUCLEOTIDE SEQUENCE [LARGE SCALE GENOMIC DNA]</scope>
    <source>
        <strain evidence="4">JCM 17452</strain>
    </source>
</reference>